<dbReference type="Pfam" id="PF08839">
    <property type="entry name" value="CDT1"/>
    <property type="match status" value="1"/>
</dbReference>
<keyword evidence="2" id="KW-0131">Cell cycle</keyword>
<dbReference type="Gene3D" id="1.10.10.1420">
    <property type="entry name" value="DNA replication factor Cdt1, C-terminal WH domain"/>
    <property type="match status" value="1"/>
</dbReference>
<evidence type="ECO:0000256" key="2">
    <source>
        <dbReference type="ARBA" id="ARBA00023306"/>
    </source>
</evidence>
<evidence type="ECO:0000256" key="1">
    <source>
        <dbReference type="ARBA" id="ARBA00008356"/>
    </source>
</evidence>
<keyword evidence="5" id="KW-1185">Reference proteome</keyword>
<accession>G7YQG5</accession>
<name>G7YQG5_CLOSI</name>
<dbReference type="Pfam" id="PF16679">
    <property type="entry name" value="CDT1_C"/>
    <property type="match status" value="1"/>
</dbReference>
<dbReference type="GO" id="GO:0000278">
    <property type="term" value="P:mitotic cell cycle"/>
    <property type="evidence" value="ECO:0007669"/>
    <property type="project" value="TreeGrafter"/>
</dbReference>
<feature type="domain" description="CDT1 Geminin-binding" evidence="3">
    <location>
        <begin position="236"/>
        <end position="411"/>
    </location>
</feature>
<evidence type="ECO:0000259" key="3">
    <source>
        <dbReference type="SMART" id="SM01075"/>
    </source>
</evidence>
<dbReference type="GO" id="GO:0070182">
    <property type="term" value="F:DNA polymerase binding"/>
    <property type="evidence" value="ECO:0007669"/>
    <property type="project" value="TreeGrafter"/>
</dbReference>
<dbReference type="SMART" id="SM01075">
    <property type="entry name" value="CDT1"/>
    <property type="match status" value="1"/>
</dbReference>
<evidence type="ECO:0000313" key="4">
    <source>
        <dbReference type="EMBL" id="GAA55195.1"/>
    </source>
</evidence>
<dbReference type="GO" id="GO:0000076">
    <property type="term" value="P:DNA replication checkpoint signaling"/>
    <property type="evidence" value="ECO:0007669"/>
    <property type="project" value="TreeGrafter"/>
</dbReference>
<reference key="2">
    <citation type="submission" date="2011-10" db="EMBL/GenBank/DDBJ databases">
        <title>The genome and transcriptome sequence of Clonorchis sinensis provide insights into the carcinogenic liver fluke.</title>
        <authorList>
            <person name="Wang X."/>
            <person name="Huang Y."/>
            <person name="Chen W."/>
            <person name="Liu H."/>
            <person name="Guo L."/>
            <person name="Chen Y."/>
            <person name="Luo F."/>
            <person name="Zhou W."/>
            <person name="Sun J."/>
            <person name="Mao Q."/>
            <person name="Liang P."/>
            <person name="Zhou C."/>
            <person name="Tian Y."/>
            <person name="Men J."/>
            <person name="Lv X."/>
            <person name="Huang L."/>
            <person name="Zhou J."/>
            <person name="Hu Y."/>
            <person name="Li R."/>
            <person name="Zhang F."/>
            <person name="Lei H."/>
            <person name="Li X."/>
            <person name="Hu X."/>
            <person name="Liang C."/>
            <person name="Xu J."/>
            <person name="Wu Z."/>
            <person name="Yu X."/>
        </authorList>
    </citation>
    <scope>NUCLEOTIDE SEQUENCE</scope>
    <source>
        <strain>Henan</strain>
    </source>
</reference>
<dbReference type="CDD" id="cd08674">
    <property type="entry name" value="Cdt1_m"/>
    <property type="match status" value="1"/>
</dbReference>
<protein>
    <submittedName>
        <fullName evidence="4">Chromatin licensing and DNA replication factor 1</fullName>
    </submittedName>
</protein>
<reference evidence="4" key="1">
    <citation type="journal article" date="2011" name="Genome Biol.">
        <title>The draft genome of the carcinogenic human liver fluke Clonorchis sinensis.</title>
        <authorList>
            <person name="Wang X."/>
            <person name="Chen W."/>
            <person name="Huang Y."/>
            <person name="Sun J."/>
            <person name="Men J."/>
            <person name="Liu H."/>
            <person name="Luo F."/>
            <person name="Guo L."/>
            <person name="Lv X."/>
            <person name="Deng C."/>
            <person name="Zhou C."/>
            <person name="Fan Y."/>
            <person name="Li X."/>
            <person name="Huang L."/>
            <person name="Hu Y."/>
            <person name="Liang C."/>
            <person name="Hu X."/>
            <person name="Xu J."/>
            <person name="Yu X."/>
        </authorList>
    </citation>
    <scope>NUCLEOTIDE SEQUENCE [LARGE SCALE GENOMIC DNA]</scope>
    <source>
        <strain evidence="4">Henan</strain>
    </source>
</reference>
<dbReference type="Proteomes" id="UP000008909">
    <property type="component" value="Unassembled WGS sequence"/>
</dbReference>
<dbReference type="AlphaFoldDB" id="G7YQG5"/>
<dbReference type="SUPFAM" id="SSF46785">
    <property type="entry name" value="Winged helix' DNA-binding domain"/>
    <property type="match status" value="1"/>
</dbReference>
<dbReference type="GO" id="GO:0030174">
    <property type="term" value="P:regulation of DNA-templated DNA replication initiation"/>
    <property type="evidence" value="ECO:0007669"/>
    <property type="project" value="InterPro"/>
</dbReference>
<dbReference type="InterPro" id="IPR032054">
    <property type="entry name" value="Cdt1_C"/>
</dbReference>
<organism evidence="4 5">
    <name type="scientific">Clonorchis sinensis</name>
    <name type="common">Chinese liver fluke</name>
    <dbReference type="NCBI Taxonomy" id="79923"/>
    <lineage>
        <taxon>Eukaryota</taxon>
        <taxon>Metazoa</taxon>
        <taxon>Spiralia</taxon>
        <taxon>Lophotrochozoa</taxon>
        <taxon>Platyhelminthes</taxon>
        <taxon>Trematoda</taxon>
        <taxon>Digenea</taxon>
        <taxon>Opisthorchiida</taxon>
        <taxon>Opisthorchiata</taxon>
        <taxon>Opisthorchiidae</taxon>
        <taxon>Clonorchis</taxon>
    </lineage>
</organism>
<proteinExistence type="inferred from homology"/>
<dbReference type="PANTHER" id="PTHR28637:SF1">
    <property type="entry name" value="DNA REPLICATION FACTOR CDT1"/>
    <property type="match status" value="1"/>
</dbReference>
<dbReference type="GO" id="GO:0005634">
    <property type="term" value="C:nucleus"/>
    <property type="evidence" value="ECO:0007669"/>
    <property type="project" value="TreeGrafter"/>
</dbReference>
<dbReference type="GO" id="GO:0071163">
    <property type="term" value="P:DNA replication preinitiation complex assembly"/>
    <property type="evidence" value="ECO:0007669"/>
    <property type="project" value="InterPro"/>
</dbReference>
<dbReference type="GO" id="GO:0003677">
    <property type="term" value="F:DNA binding"/>
    <property type="evidence" value="ECO:0007669"/>
    <property type="project" value="InterPro"/>
</dbReference>
<dbReference type="CDD" id="cd08767">
    <property type="entry name" value="Cdt1_c"/>
    <property type="match status" value="1"/>
</dbReference>
<dbReference type="InterPro" id="IPR038090">
    <property type="entry name" value="Cdt1_C_WH_dom_sf"/>
</dbReference>
<sequence>MSQIQLDRFYTVTRSGKTPASQKRTYEQELAATATTDTTCVPVTTFQSPRRPVKVTRTANSPQTSQISSFVHFGEKPTPMVSATLEAPHSVKNNESCALQTRKITTRRAPTKVLHNSHVNGTLRGGQRITWYRDLKEIVKYLGVIGAAERHGDTVTANSSVVTCKPSPAPALVPSTSTCVPRVPAHERFADLVNDHELADQLPIESLTPSRLTINSLATDLELTQTTEELPPGLTLPHHLRLLLELFRSCDTVVSMLHNRLEMCSFDKLRPAVQEVVRRNFEESHIGQFLAVYPMVYVLRYDKQLDKYLRRPTGNHVLVLVPNLRTDGTQLGHDSPSKGHIIFTGTRLIQRRKRFHRLLLGHVFRAHREFLQCKLGIDASQLPDDKELRRWHPRFCLDTMVPVIQPAPLPVRPSAMDSKITTAKDAVKAFQARSLFRDADVCQNVANLRYQECLPPIPSPTKLSACSPRKPPLSVQQCAGTPGSQTLPSIALFKSSSSVDQPATPPQVANSLKGVSEALLAKVRARENERRLLTMLAMNTIPESRRAIYARLPSMITQVWTVMRPFNGRPVPMTTVASRVADAHPSGLSADAVNEHLKVLLEVCPTWLQKVNWSVPHLCMSDPSRSVKDVIDWVKIKLADEGYPISEQAEHAFASKAWFCVPNSHFPVVETVAAGTNVPMTYANTQVPDGTAFEARRWKMCSISDALPCIQERSVSIAAAYTTFLQTDLQLRSVSTGQCCVTIYGELIAKVRSSQQTLTELTGYSAVFALQVVHSNMSSSNLFNQQIALPFVAFPREEDPPFEDRQDCPLLFYVVVPSENYAFQTVHSLDVCISRTAA</sequence>
<dbReference type="EMBL" id="DF143976">
    <property type="protein sequence ID" value="GAA55195.1"/>
    <property type="molecule type" value="Genomic_DNA"/>
</dbReference>
<gene>
    <name evidence="4" type="ORF">CLF_107123</name>
</gene>
<dbReference type="InterPro" id="IPR045173">
    <property type="entry name" value="Cdt1"/>
</dbReference>
<dbReference type="InterPro" id="IPR014939">
    <property type="entry name" value="CDT1_Gemini-bd-like"/>
</dbReference>
<comment type="similarity">
    <text evidence="1">Belongs to the Cdt1 family.</text>
</comment>
<dbReference type="PANTHER" id="PTHR28637">
    <property type="entry name" value="DNA REPLICATION FACTOR CDT1"/>
    <property type="match status" value="1"/>
</dbReference>
<evidence type="ECO:0000313" key="5">
    <source>
        <dbReference type="Proteomes" id="UP000008909"/>
    </source>
</evidence>
<dbReference type="InterPro" id="IPR036390">
    <property type="entry name" value="WH_DNA-bd_sf"/>
</dbReference>